<evidence type="ECO:0000256" key="6">
    <source>
        <dbReference type="ARBA" id="ARBA00022475"/>
    </source>
</evidence>
<evidence type="ECO:0000256" key="9">
    <source>
        <dbReference type="ARBA" id="ARBA00022859"/>
    </source>
</evidence>
<dbReference type="GO" id="GO:0033625">
    <property type="term" value="P:positive regulation of integrin activation"/>
    <property type="evidence" value="ECO:0007669"/>
    <property type="project" value="Ensembl"/>
</dbReference>
<dbReference type="PANTHER" id="PTHR15129:SF1">
    <property type="entry name" value="SRC KINASE-ASSOCIATED PHOSPHOPROTEIN 1"/>
    <property type="match status" value="1"/>
</dbReference>
<dbReference type="InterPro" id="IPR001452">
    <property type="entry name" value="SH3_domain"/>
</dbReference>
<dbReference type="InterPro" id="IPR001849">
    <property type="entry name" value="PH_domain"/>
</dbReference>
<dbReference type="GO" id="GO:0019901">
    <property type="term" value="F:protein kinase binding"/>
    <property type="evidence" value="ECO:0007669"/>
    <property type="project" value="Ensembl"/>
</dbReference>
<protein>
    <recommendedName>
        <fullName evidence="13">Src kinase-associated phosphoprotein 1</fullName>
    </recommendedName>
</protein>
<dbReference type="GO" id="GO:0042101">
    <property type="term" value="C:T cell receptor complex"/>
    <property type="evidence" value="ECO:0007669"/>
    <property type="project" value="Ensembl"/>
</dbReference>
<dbReference type="GO" id="GO:0001954">
    <property type="term" value="P:positive regulation of cell-matrix adhesion"/>
    <property type="evidence" value="ECO:0007669"/>
    <property type="project" value="Ensembl"/>
</dbReference>
<feature type="domain" description="PH" evidence="17">
    <location>
        <begin position="55"/>
        <end position="158"/>
    </location>
</feature>
<dbReference type="GO" id="GO:0045944">
    <property type="term" value="P:positive regulation of transcription by RNA polymerase II"/>
    <property type="evidence" value="ECO:0007669"/>
    <property type="project" value="Ensembl"/>
</dbReference>
<dbReference type="InterPro" id="IPR036028">
    <property type="entry name" value="SH3-like_dom_sf"/>
</dbReference>
<gene>
    <name evidence="18" type="primary">SKAP1</name>
</gene>
<dbReference type="AlphaFoldDB" id="A0A8D0HPG5"/>
<dbReference type="Gene3D" id="2.30.30.40">
    <property type="entry name" value="SH3 Domains"/>
    <property type="match status" value="1"/>
</dbReference>
<keyword evidence="8" id="KW-0597">Phosphoprotein</keyword>
<evidence type="ECO:0000259" key="16">
    <source>
        <dbReference type="PROSITE" id="PS50002"/>
    </source>
</evidence>
<dbReference type="GO" id="GO:0005654">
    <property type="term" value="C:nucleoplasm"/>
    <property type="evidence" value="ECO:0007669"/>
    <property type="project" value="Ensembl"/>
</dbReference>
<proteinExistence type="inferred from homology"/>
<dbReference type="GO" id="GO:0072659">
    <property type="term" value="P:protein localization to plasma membrane"/>
    <property type="evidence" value="ECO:0007669"/>
    <property type="project" value="Ensembl"/>
</dbReference>
<dbReference type="Proteomes" id="UP000694392">
    <property type="component" value="Unplaced"/>
</dbReference>
<dbReference type="GO" id="GO:0050852">
    <property type="term" value="P:T cell receptor signaling pathway"/>
    <property type="evidence" value="ECO:0007669"/>
    <property type="project" value="Ensembl"/>
</dbReference>
<evidence type="ECO:0000256" key="4">
    <source>
        <dbReference type="ARBA" id="ARBA00005864"/>
    </source>
</evidence>
<dbReference type="PRINTS" id="PR00452">
    <property type="entry name" value="SH3DOMAIN"/>
</dbReference>
<dbReference type="GO" id="GO:1903039">
    <property type="term" value="P:positive regulation of leukocyte cell-cell adhesion"/>
    <property type="evidence" value="ECO:0007669"/>
    <property type="project" value="Ensembl"/>
</dbReference>
<dbReference type="InterPro" id="IPR037781">
    <property type="entry name" value="SKAP_fam"/>
</dbReference>
<keyword evidence="11" id="KW-0472">Membrane</keyword>
<dbReference type="GO" id="GO:0019903">
    <property type="term" value="F:protein phosphatase binding"/>
    <property type="evidence" value="ECO:0007669"/>
    <property type="project" value="Ensembl"/>
</dbReference>
<dbReference type="GO" id="GO:0005829">
    <property type="term" value="C:cytosol"/>
    <property type="evidence" value="ECO:0007669"/>
    <property type="project" value="Ensembl"/>
</dbReference>
<dbReference type="GO" id="GO:0005911">
    <property type="term" value="C:cell-cell junction"/>
    <property type="evidence" value="ECO:0007669"/>
    <property type="project" value="Ensembl"/>
</dbReference>
<keyword evidence="6" id="KW-1003">Cell membrane</keyword>
<evidence type="ECO:0000313" key="18">
    <source>
        <dbReference type="Ensembl" id="ENSSPUP00000022804.1"/>
    </source>
</evidence>
<feature type="compositionally biased region" description="Acidic residues" evidence="15">
    <location>
        <begin position="167"/>
        <end position="184"/>
    </location>
</feature>
<feature type="region of interest" description="Disordered" evidence="15">
    <location>
        <begin position="166"/>
        <end position="213"/>
    </location>
</feature>
<dbReference type="PANTHER" id="PTHR15129">
    <property type="entry name" value="SRC-ASSOCIATED ADAPTOR PROTEIN"/>
    <property type="match status" value="1"/>
</dbReference>
<dbReference type="GeneTree" id="ENSGT00390000017856"/>
<sequence length="297" mass="34462">MQVFMSGTSIPHILVGFAFTRQHVALDGKLLLSSHHLVLSLGPEDNAQISQDVGSILKQGYLEKRSRDHSFFGSEWQKRWCVLNRKVFYYYANERSKQPKGMFPIEYYSAQLAFYLRKDSRRESCFELTCHGKRSYEFTAASPAEAKDWVDQIKFLLKDMSSATIPYEEDGEEEGEDTYDDIDSFDSPNTTSYQSTLNVGEEREEEEEEEEEDENYIYEVLPGEQVKRGSARNYANYYQGMWDCSSNHPDELSFQRGDVIYILSKEYNMYGWWIGELNSVVGIVPKGYLTAAYEMEE</sequence>
<dbReference type="GO" id="GO:0042169">
    <property type="term" value="F:SH2 domain binding"/>
    <property type="evidence" value="ECO:0007669"/>
    <property type="project" value="Ensembl"/>
</dbReference>
<dbReference type="SMART" id="SM00326">
    <property type="entry name" value="SH3"/>
    <property type="match status" value="1"/>
</dbReference>
<dbReference type="GO" id="GO:0001772">
    <property type="term" value="C:immunological synapse"/>
    <property type="evidence" value="ECO:0007669"/>
    <property type="project" value="Ensembl"/>
</dbReference>
<dbReference type="Gene3D" id="2.30.29.30">
    <property type="entry name" value="Pleckstrin-homology domain (PH domain)/Phosphotyrosine-binding domain (PTB)"/>
    <property type="match status" value="1"/>
</dbReference>
<evidence type="ECO:0000256" key="7">
    <source>
        <dbReference type="ARBA" id="ARBA00022490"/>
    </source>
</evidence>
<evidence type="ECO:0000256" key="3">
    <source>
        <dbReference type="ARBA" id="ARBA00004496"/>
    </source>
</evidence>
<dbReference type="Ensembl" id="ENSSPUT00000024312.1">
    <property type="protein sequence ID" value="ENSSPUP00000022804.1"/>
    <property type="gene ID" value="ENSSPUG00000017498.1"/>
</dbReference>
<evidence type="ECO:0000259" key="17">
    <source>
        <dbReference type="PROSITE" id="PS50003"/>
    </source>
</evidence>
<dbReference type="OMA" id="NYYQGMW"/>
<evidence type="ECO:0000256" key="13">
    <source>
        <dbReference type="ARBA" id="ARBA00039670"/>
    </source>
</evidence>
<dbReference type="SMART" id="SM00233">
    <property type="entry name" value="PH"/>
    <property type="match status" value="1"/>
</dbReference>
<evidence type="ECO:0000256" key="1">
    <source>
        <dbReference type="ARBA" id="ARBA00004123"/>
    </source>
</evidence>
<name>A0A8D0HPG5_SPHPU</name>
<reference evidence="18" key="1">
    <citation type="submission" date="2025-08" db="UniProtKB">
        <authorList>
            <consortium name="Ensembl"/>
        </authorList>
    </citation>
    <scope>IDENTIFICATION</scope>
</reference>
<dbReference type="FunFam" id="2.30.30.40:FF:000097">
    <property type="entry name" value="Putative src kinase-associated phosphoprotein 2"/>
    <property type="match status" value="1"/>
</dbReference>
<feature type="domain" description="SH3" evidence="16">
    <location>
        <begin position="233"/>
        <end position="294"/>
    </location>
</feature>
<dbReference type="SUPFAM" id="SSF50729">
    <property type="entry name" value="PH domain-like"/>
    <property type="match status" value="1"/>
</dbReference>
<dbReference type="GO" id="GO:0044853">
    <property type="term" value="C:plasma membrane raft"/>
    <property type="evidence" value="ECO:0007669"/>
    <property type="project" value="Ensembl"/>
</dbReference>
<evidence type="ECO:0000256" key="5">
    <source>
        <dbReference type="ARBA" id="ARBA00022443"/>
    </source>
</evidence>
<dbReference type="PROSITE" id="PS50002">
    <property type="entry name" value="SH3"/>
    <property type="match status" value="1"/>
</dbReference>
<dbReference type="GO" id="GO:0002821">
    <property type="term" value="P:positive regulation of adaptive immune response"/>
    <property type="evidence" value="ECO:0007669"/>
    <property type="project" value="Ensembl"/>
</dbReference>
<dbReference type="PROSITE" id="PS50003">
    <property type="entry name" value="PH_DOMAIN"/>
    <property type="match status" value="1"/>
</dbReference>
<evidence type="ECO:0000256" key="8">
    <source>
        <dbReference type="ARBA" id="ARBA00022553"/>
    </source>
</evidence>
<evidence type="ECO:0000313" key="19">
    <source>
        <dbReference type="Proteomes" id="UP000694392"/>
    </source>
</evidence>
<reference evidence="18" key="2">
    <citation type="submission" date="2025-09" db="UniProtKB">
        <authorList>
            <consortium name="Ensembl"/>
        </authorList>
    </citation>
    <scope>IDENTIFICATION</scope>
</reference>
<feature type="compositionally biased region" description="Acidic residues" evidence="15">
    <location>
        <begin position="202"/>
        <end position="213"/>
    </location>
</feature>
<comment type="subcellular location">
    <subcellularLocation>
        <location evidence="2">Cell membrane</location>
    </subcellularLocation>
    <subcellularLocation>
        <location evidence="3">Cytoplasm</location>
    </subcellularLocation>
    <subcellularLocation>
        <location evidence="1">Nucleus</location>
    </subcellularLocation>
</comment>
<evidence type="ECO:0000256" key="15">
    <source>
        <dbReference type="SAM" id="MobiDB-lite"/>
    </source>
</evidence>
<keyword evidence="9" id="KW-0391">Immunity</keyword>
<keyword evidence="5 14" id="KW-0728">SH3 domain</keyword>
<evidence type="ECO:0000256" key="2">
    <source>
        <dbReference type="ARBA" id="ARBA00004236"/>
    </source>
</evidence>
<keyword evidence="10" id="KW-1064">Adaptive immunity</keyword>
<feature type="compositionally biased region" description="Polar residues" evidence="15">
    <location>
        <begin position="186"/>
        <end position="198"/>
    </location>
</feature>
<evidence type="ECO:0000256" key="12">
    <source>
        <dbReference type="ARBA" id="ARBA00023242"/>
    </source>
</evidence>
<accession>A0A8D0HPG5</accession>
<evidence type="ECO:0000256" key="10">
    <source>
        <dbReference type="ARBA" id="ARBA00023130"/>
    </source>
</evidence>
<comment type="similarity">
    <text evidence="4">Belongs to the SKAP family.</text>
</comment>
<dbReference type="Pfam" id="PF00169">
    <property type="entry name" value="PH"/>
    <property type="match status" value="1"/>
</dbReference>
<evidence type="ECO:0000256" key="11">
    <source>
        <dbReference type="ARBA" id="ARBA00023136"/>
    </source>
</evidence>
<dbReference type="GO" id="GO:0033634">
    <property type="term" value="P:positive regulation of cell-cell adhesion mediated by integrin"/>
    <property type="evidence" value="ECO:0007669"/>
    <property type="project" value="Ensembl"/>
</dbReference>
<dbReference type="Pfam" id="PF00018">
    <property type="entry name" value="SH3_1"/>
    <property type="match status" value="1"/>
</dbReference>
<organism evidence="18 19">
    <name type="scientific">Sphenodon punctatus</name>
    <name type="common">Tuatara</name>
    <name type="synonym">Hatteria punctata</name>
    <dbReference type="NCBI Taxonomy" id="8508"/>
    <lineage>
        <taxon>Eukaryota</taxon>
        <taxon>Metazoa</taxon>
        <taxon>Chordata</taxon>
        <taxon>Craniata</taxon>
        <taxon>Vertebrata</taxon>
        <taxon>Euteleostomi</taxon>
        <taxon>Lepidosauria</taxon>
        <taxon>Sphenodontia</taxon>
        <taxon>Sphenodontidae</taxon>
        <taxon>Sphenodon</taxon>
    </lineage>
</organism>
<keyword evidence="19" id="KW-1185">Reference proteome</keyword>
<dbReference type="CDD" id="cd13380">
    <property type="entry name" value="PH_Skap1"/>
    <property type="match status" value="1"/>
</dbReference>
<keyword evidence="12" id="KW-0539">Nucleus</keyword>
<dbReference type="GO" id="GO:0002250">
    <property type="term" value="P:adaptive immune response"/>
    <property type="evidence" value="ECO:0007669"/>
    <property type="project" value="UniProtKB-KW"/>
</dbReference>
<dbReference type="InterPro" id="IPR011993">
    <property type="entry name" value="PH-like_dom_sf"/>
</dbReference>
<dbReference type="GO" id="GO:0034116">
    <property type="term" value="P:positive regulation of heterotypic cell-cell adhesion"/>
    <property type="evidence" value="ECO:0007669"/>
    <property type="project" value="Ensembl"/>
</dbReference>
<dbReference type="SUPFAM" id="SSF50044">
    <property type="entry name" value="SH3-domain"/>
    <property type="match status" value="1"/>
</dbReference>
<evidence type="ECO:0000256" key="14">
    <source>
        <dbReference type="PROSITE-ProRule" id="PRU00192"/>
    </source>
</evidence>
<keyword evidence="7" id="KW-0963">Cytoplasm</keyword>